<dbReference type="Gene3D" id="3.60.21.10">
    <property type="match status" value="1"/>
</dbReference>
<dbReference type="PANTHER" id="PTHR32440">
    <property type="entry name" value="PHOSPHATASE DCR2-RELATED-RELATED"/>
    <property type="match status" value="1"/>
</dbReference>
<dbReference type="AlphaFoldDB" id="A0A5B6UB91"/>
<reference evidence="4" key="1">
    <citation type="journal article" date="2019" name="Plant Biotechnol. J.">
        <title>Genome sequencing of the Australian wild diploid species Gossypium australe highlights disease resistance and delayed gland morphogenesis.</title>
        <authorList>
            <person name="Cai Y."/>
            <person name="Cai X."/>
            <person name="Wang Q."/>
            <person name="Wang P."/>
            <person name="Zhang Y."/>
            <person name="Cai C."/>
            <person name="Xu Y."/>
            <person name="Wang K."/>
            <person name="Zhou Z."/>
            <person name="Wang C."/>
            <person name="Geng S."/>
            <person name="Li B."/>
            <person name="Dong Q."/>
            <person name="Hou Y."/>
            <person name="Wang H."/>
            <person name="Ai P."/>
            <person name="Liu Z."/>
            <person name="Yi F."/>
            <person name="Sun M."/>
            <person name="An G."/>
            <person name="Cheng J."/>
            <person name="Zhang Y."/>
            <person name="Shi Q."/>
            <person name="Xie Y."/>
            <person name="Shi X."/>
            <person name="Chang Y."/>
            <person name="Huang F."/>
            <person name="Chen Y."/>
            <person name="Hong S."/>
            <person name="Mi L."/>
            <person name="Sun Q."/>
            <person name="Zhang L."/>
            <person name="Zhou B."/>
            <person name="Peng R."/>
            <person name="Zhang X."/>
            <person name="Liu F."/>
        </authorList>
    </citation>
    <scope>NUCLEOTIDE SEQUENCE [LARGE SCALE GENOMIC DNA]</scope>
    <source>
        <strain evidence="4">cv. PA1801</strain>
    </source>
</reference>
<dbReference type="GO" id="GO:0016788">
    <property type="term" value="F:hydrolase activity, acting on ester bonds"/>
    <property type="evidence" value="ECO:0007669"/>
    <property type="project" value="TreeGrafter"/>
</dbReference>
<evidence type="ECO:0000259" key="2">
    <source>
        <dbReference type="Pfam" id="PF00149"/>
    </source>
</evidence>
<dbReference type="GO" id="GO:0005737">
    <property type="term" value="C:cytoplasm"/>
    <property type="evidence" value="ECO:0007669"/>
    <property type="project" value="TreeGrafter"/>
</dbReference>
<organism evidence="3 4">
    <name type="scientific">Gossypium australe</name>
    <dbReference type="NCBI Taxonomy" id="47621"/>
    <lineage>
        <taxon>Eukaryota</taxon>
        <taxon>Viridiplantae</taxon>
        <taxon>Streptophyta</taxon>
        <taxon>Embryophyta</taxon>
        <taxon>Tracheophyta</taxon>
        <taxon>Spermatophyta</taxon>
        <taxon>Magnoliopsida</taxon>
        <taxon>eudicotyledons</taxon>
        <taxon>Gunneridae</taxon>
        <taxon>Pentapetalae</taxon>
        <taxon>rosids</taxon>
        <taxon>malvids</taxon>
        <taxon>Malvales</taxon>
        <taxon>Malvaceae</taxon>
        <taxon>Malvoideae</taxon>
        <taxon>Gossypium</taxon>
    </lineage>
</organism>
<feature type="domain" description="Calcineurin-like phosphoesterase" evidence="2">
    <location>
        <begin position="47"/>
        <end position="146"/>
    </location>
</feature>
<proteinExistence type="predicted"/>
<dbReference type="Proteomes" id="UP000325315">
    <property type="component" value="Unassembled WGS sequence"/>
</dbReference>
<name>A0A5B6UB91_9ROSI</name>
<evidence type="ECO:0000313" key="3">
    <source>
        <dbReference type="EMBL" id="KAA3455320.1"/>
    </source>
</evidence>
<protein>
    <submittedName>
        <fullName evidence="3">Putative inactive purple acid phosphatase 16</fullName>
    </submittedName>
</protein>
<comment type="caution">
    <text evidence="3">The sequence shown here is derived from an EMBL/GenBank/DDBJ whole genome shotgun (WGS) entry which is preliminary data.</text>
</comment>
<keyword evidence="1" id="KW-1133">Transmembrane helix</keyword>
<keyword evidence="4" id="KW-1185">Reference proteome</keyword>
<dbReference type="SUPFAM" id="SSF56300">
    <property type="entry name" value="Metallo-dependent phosphatases"/>
    <property type="match status" value="1"/>
</dbReference>
<evidence type="ECO:0000313" key="4">
    <source>
        <dbReference type="Proteomes" id="UP000325315"/>
    </source>
</evidence>
<keyword evidence="1" id="KW-0472">Membrane</keyword>
<dbReference type="EMBL" id="SMMG02000012">
    <property type="protein sequence ID" value="KAA3455320.1"/>
    <property type="molecule type" value="Genomic_DNA"/>
</dbReference>
<dbReference type="OrthoDB" id="783096at2759"/>
<sequence length="270" mass="30195">MPTSSYFTILSYSCLSLLFQAFFISIAAYSDHHTPENHIRTRADAPFKVALFADLHFGENAWTDWGPKQDVNSIKVMSSVLDTETPEATYLTDFVAYLGDVVTANNIPIANASLYWDQALSPTRSRGIPWASVFGNHDDAPFEWPMEWFAASGIPQHVCPVPNSSYSGEECSFRGTSRLELMKNEMDNNVLSLSKSGPQDLWPGISNYVLQVLSKEKPHTPLVYLYFLDSGGGTYPEVISTAQADWFKRISEKINPDSRYKNGCLLSLII</sequence>
<gene>
    <name evidence="3" type="ORF">EPI10_018366</name>
</gene>
<evidence type="ECO:0000256" key="1">
    <source>
        <dbReference type="SAM" id="Phobius"/>
    </source>
</evidence>
<keyword evidence="1" id="KW-0812">Transmembrane</keyword>
<dbReference type="InterPro" id="IPR029052">
    <property type="entry name" value="Metallo-depent_PP-like"/>
</dbReference>
<accession>A0A5B6UB91</accession>
<dbReference type="InterPro" id="IPR004843">
    <property type="entry name" value="Calcineurin-like_PHP"/>
</dbReference>
<dbReference type="PANTHER" id="PTHR32440:SF11">
    <property type="entry name" value="METALLOPHOSPHOESTERASE DOMAIN-CONTAINING PROTEIN"/>
    <property type="match status" value="1"/>
</dbReference>
<dbReference type="Pfam" id="PF00149">
    <property type="entry name" value="Metallophos"/>
    <property type="match status" value="1"/>
</dbReference>
<feature type="transmembrane region" description="Helical" evidence="1">
    <location>
        <begin position="6"/>
        <end position="30"/>
    </location>
</feature>